<dbReference type="Proteomes" id="UP000076079">
    <property type="component" value="Chromosome"/>
</dbReference>
<dbReference type="InterPro" id="IPR008620">
    <property type="entry name" value="FixH"/>
</dbReference>
<proteinExistence type="predicted"/>
<keyword evidence="1" id="KW-0812">Transmembrane</keyword>
<keyword evidence="3" id="KW-1185">Reference proteome</keyword>
<dbReference type="STRING" id="1855912.LuPra_04702"/>
<keyword evidence="1" id="KW-0472">Membrane</keyword>
<evidence type="ECO:0000313" key="3">
    <source>
        <dbReference type="Proteomes" id="UP000076079"/>
    </source>
</evidence>
<reference evidence="3" key="2">
    <citation type="submission" date="2016-04" db="EMBL/GenBank/DDBJ databases">
        <title>First Complete Genome Sequence of a Subdivision 6 Acidobacterium.</title>
        <authorList>
            <person name="Huang S."/>
            <person name="Vieira S."/>
            <person name="Bunk B."/>
            <person name="Riedel T."/>
            <person name="Sproeer C."/>
            <person name="Overmann J."/>
        </authorList>
    </citation>
    <scope>NUCLEOTIDE SEQUENCE [LARGE SCALE GENOMIC DNA]</scope>
    <source>
        <strain evidence="3">DSM 100886 HEG_-6_39</strain>
    </source>
</reference>
<feature type="transmembrane region" description="Helical" evidence="1">
    <location>
        <begin position="7"/>
        <end position="30"/>
    </location>
</feature>
<dbReference type="Pfam" id="PF05751">
    <property type="entry name" value="FixH"/>
    <property type="match status" value="1"/>
</dbReference>
<dbReference type="KEGG" id="abac:LuPra_04702"/>
<evidence type="ECO:0000256" key="1">
    <source>
        <dbReference type="SAM" id="Phobius"/>
    </source>
</evidence>
<sequence>MKLRMHWGVAVAVFYTIFALSTVGFVAFAMTRDVELVSVDYYAQALAHDRHMQAVANGDALGTAAGATLAEGQVRLRLPATMVSGLRGTATLYRASDAHADRTLALSPAADGTIVIPTAGLASGRWQLRIQWSAGGRDYYLERDLRLP</sequence>
<dbReference type="OrthoDB" id="1493774at2"/>
<dbReference type="EMBL" id="CP015136">
    <property type="protein sequence ID" value="AMY11452.1"/>
    <property type="molecule type" value="Genomic_DNA"/>
</dbReference>
<reference evidence="2 3" key="1">
    <citation type="journal article" date="2016" name="Genome Announc.">
        <title>First Complete Genome Sequence of a Subdivision 6 Acidobacterium Strain.</title>
        <authorList>
            <person name="Huang S."/>
            <person name="Vieira S."/>
            <person name="Bunk B."/>
            <person name="Riedel T."/>
            <person name="Sproer C."/>
            <person name="Overmann J."/>
        </authorList>
    </citation>
    <scope>NUCLEOTIDE SEQUENCE [LARGE SCALE GENOMIC DNA]</scope>
    <source>
        <strain evidence="3">DSM 100886 HEG_-6_39</strain>
    </source>
</reference>
<name>A0A143PS83_LUTPR</name>
<dbReference type="AlphaFoldDB" id="A0A143PS83"/>
<dbReference type="RefSeq" id="WP_157899578.1">
    <property type="nucleotide sequence ID" value="NZ_CP015136.1"/>
</dbReference>
<gene>
    <name evidence="2" type="ORF">LuPra_04702</name>
</gene>
<protein>
    <submittedName>
        <fullName evidence="2">Putative integral membrane protein linked to a cation pump</fullName>
    </submittedName>
</protein>
<accession>A0A143PS83</accession>
<organism evidence="2 3">
    <name type="scientific">Luteitalea pratensis</name>
    <dbReference type="NCBI Taxonomy" id="1855912"/>
    <lineage>
        <taxon>Bacteria</taxon>
        <taxon>Pseudomonadati</taxon>
        <taxon>Acidobacteriota</taxon>
        <taxon>Vicinamibacteria</taxon>
        <taxon>Vicinamibacterales</taxon>
        <taxon>Vicinamibacteraceae</taxon>
        <taxon>Luteitalea</taxon>
    </lineage>
</organism>
<keyword evidence="1" id="KW-1133">Transmembrane helix</keyword>
<evidence type="ECO:0000313" key="2">
    <source>
        <dbReference type="EMBL" id="AMY11452.1"/>
    </source>
</evidence>